<name>A0ABR4TMU0_9PROT</name>
<evidence type="ECO:0000313" key="2">
    <source>
        <dbReference type="Proteomes" id="UP000027463"/>
    </source>
</evidence>
<organism evidence="1 2">
    <name type="scientific">Thalassospira permensis NBRC 106175</name>
    <dbReference type="NCBI Taxonomy" id="1353532"/>
    <lineage>
        <taxon>Bacteria</taxon>
        <taxon>Pseudomonadati</taxon>
        <taxon>Pseudomonadota</taxon>
        <taxon>Alphaproteobacteria</taxon>
        <taxon>Rhodospirillales</taxon>
        <taxon>Thalassospiraceae</taxon>
        <taxon>Thalassospira</taxon>
    </lineage>
</organism>
<accession>A0ABR4TMU0</accession>
<dbReference type="Proteomes" id="UP000027463">
    <property type="component" value="Unassembled WGS sequence"/>
</dbReference>
<comment type="caution">
    <text evidence="1">The sequence shown here is derived from an EMBL/GenBank/DDBJ whole genome shotgun (WGS) entry which is preliminary data.</text>
</comment>
<sequence>MLRELPERSRVFRAVNQAIAKIRTVFEQQTLNAQDTGSTIIQISKTQKNRAFMKALF</sequence>
<proteinExistence type="predicted"/>
<protein>
    <submittedName>
        <fullName evidence="1">Uncharacterized protein</fullName>
    </submittedName>
</protein>
<gene>
    <name evidence="1" type="ORF">SMB34_19320</name>
</gene>
<reference evidence="1 2" key="1">
    <citation type="submission" date="2013-07" db="EMBL/GenBank/DDBJ databases">
        <title>Thalassospira permensis NBRC 106175 Genome Sequencing.</title>
        <authorList>
            <person name="Lai Q."/>
            <person name="Shao Z."/>
        </authorList>
    </citation>
    <scope>NUCLEOTIDE SEQUENCE [LARGE SCALE GENOMIC DNA]</scope>
    <source>
        <strain evidence="1 2">NBRC 106175</strain>
    </source>
</reference>
<keyword evidence="2" id="KW-1185">Reference proteome</keyword>
<evidence type="ECO:0000313" key="1">
    <source>
        <dbReference type="EMBL" id="KEO56647.1"/>
    </source>
</evidence>
<dbReference type="EMBL" id="AUNC01000022">
    <property type="protein sequence ID" value="KEO56647.1"/>
    <property type="molecule type" value="Genomic_DNA"/>
</dbReference>